<keyword evidence="5" id="KW-0274">FAD</keyword>
<comment type="cofactor">
    <cofactor evidence="2">
        <name>FAD</name>
        <dbReference type="ChEBI" id="CHEBI:57692"/>
    </cofactor>
</comment>
<dbReference type="InterPro" id="IPR017927">
    <property type="entry name" value="FAD-bd_FR_type"/>
</dbReference>
<evidence type="ECO:0000256" key="1">
    <source>
        <dbReference type="ARBA" id="ARBA00001917"/>
    </source>
</evidence>
<dbReference type="Proteomes" id="UP000758603">
    <property type="component" value="Unassembled WGS sequence"/>
</dbReference>
<dbReference type="InterPro" id="IPR029039">
    <property type="entry name" value="Flavoprotein-like_sf"/>
</dbReference>
<evidence type="ECO:0000313" key="10">
    <source>
        <dbReference type="Proteomes" id="UP000758603"/>
    </source>
</evidence>
<dbReference type="GO" id="GO:0003958">
    <property type="term" value="F:NADPH-hemoprotein reductase activity"/>
    <property type="evidence" value="ECO:0007669"/>
    <property type="project" value="TreeGrafter"/>
</dbReference>
<proteinExistence type="predicted"/>
<dbReference type="PRINTS" id="PR00369">
    <property type="entry name" value="FLAVODOXIN"/>
</dbReference>
<dbReference type="InterPro" id="IPR017938">
    <property type="entry name" value="Riboflavin_synthase-like_b-brl"/>
</dbReference>
<dbReference type="Gene3D" id="3.40.50.360">
    <property type="match status" value="2"/>
</dbReference>
<dbReference type="GeneID" id="70133681"/>
<dbReference type="Gene3D" id="3.40.50.80">
    <property type="entry name" value="Nucleotide-binding domain of ferredoxin-NADP reductase (FNR) module"/>
    <property type="match status" value="1"/>
</dbReference>
<dbReference type="InterPro" id="IPR039261">
    <property type="entry name" value="FNR_nucleotide-bd"/>
</dbReference>
<evidence type="ECO:0000259" key="8">
    <source>
        <dbReference type="PROSITE" id="PS51384"/>
    </source>
</evidence>
<feature type="domain" description="FAD-binding FR-type" evidence="8">
    <location>
        <begin position="240"/>
        <end position="490"/>
    </location>
</feature>
<reference evidence="9" key="1">
    <citation type="journal article" date="2021" name="Nat. Commun.">
        <title>Genetic determinants of endophytism in the Arabidopsis root mycobiome.</title>
        <authorList>
            <person name="Mesny F."/>
            <person name="Miyauchi S."/>
            <person name="Thiergart T."/>
            <person name="Pickel B."/>
            <person name="Atanasova L."/>
            <person name="Karlsson M."/>
            <person name="Huettel B."/>
            <person name="Barry K.W."/>
            <person name="Haridas S."/>
            <person name="Chen C."/>
            <person name="Bauer D."/>
            <person name="Andreopoulos W."/>
            <person name="Pangilinan J."/>
            <person name="LaButti K."/>
            <person name="Riley R."/>
            <person name="Lipzen A."/>
            <person name="Clum A."/>
            <person name="Drula E."/>
            <person name="Henrissat B."/>
            <person name="Kohler A."/>
            <person name="Grigoriev I.V."/>
            <person name="Martin F.M."/>
            <person name="Hacquard S."/>
        </authorList>
    </citation>
    <scope>NUCLEOTIDE SEQUENCE</scope>
    <source>
        <strain evidence="9">MPI-SDFR-AT-0073</strain>
    </source>
</reference>
<dbReference type="InterPro" id="IPR003097">
    <property type="entry name" value="CysJ-like_FAD-binding"/>
</dbReference>
<accession>A0A9P8UPF1</accession>
<dbReference type="PROSITE" id="PS51384">
    <property type="entry name" value="FAD_FR"/>
    <property type="match status" value="1"/>
</dbReference>
<dbReference type="AlphaFoldDB" id="A0A9P8UPF1"/>
<gene>
    <name evidence="9" type="ORF">BKA67DRAFT_591995</name>
</gene>
<dbReference type="GO" id="GO:0010181">
    <property type="term" value="F:FMN binding"/>
    <property type="evidence" value="ECO:0007669"/>
    <property type="project" value="InterPro"/>
</dbReference>
<dbReference type="RefSeq" id="XP_045960077.1">
    <property type="nucleotide sequence ID" value="XM_046104790.1"/>
</dbReference>
<dbReference type="GO" id="GO:0005829">
    <property type="term" value="C:cytosol"/>
    <property type="evidence" value="ECO:0007669"/>
    <property type="project" value="TreeGrafter"/>
</dbReference>
<dbReference type="PRINTS" id="PR00371">
    <property type="entry name" value="FPNCR"/>
</dbReference>
<dbReference type="Pfam" id="PF00258">
    <property type="entry name" value="Flavodoxin_1"/>
    <property type="match status" value="1"/>
</dbReference>
<dbReference type="SUPFAM" id="SSF52218">
    <property type="entry name" value="Flavoproteins"/>
    <property type="match status" value="1"/>
</dbReference>
<dbReference type="InterPro" id="IPR001094">
    <property type="entry name" value="Flavdoxin-like"/>
</dbReference>
<comment type="caution">
    <text evidence="9">The sequence shown here is derived from an EMBL/GenBank/DDBJ whole genome shotgun (WGS) entry which is preliminary data.</text>
</comment>
<dbReference type="PANTHER" id="PTHR19384">
    <property type="entry name" value="NITRIC OXIDE SYNTHASE-RELATED"/>
    <property type="match status" value="1"/>
</dbReference>
<comment type="cofactor">
    <cofactor evidence="1">
        <name>FMN</name>
        <dbReference type="ChEBI" id="CHEBI:58210"/>
    </cofactor>
</comment>
<dbReference type="SUPFAM" id="SSF52343">
    <property type="entry name" value="Ferredoxin reductase-like, C-terminal NADP-linked domain"/>
    <property type="match status" value="1"/>
</dbReference>
<sequence length="647" mass="72635">MSSDVLDFIKPATYGDAATLLFIAPDPYQHIWYERPQADDAKGSTSRTTRNIAERLGELNREVVIFWSSQSGTAEGFANRLARELHQRFRLEALSADLSDFDPETIAQIAKDKTTQFFLLRETSLSTLRYAVFYLGNSDYKYYNRVADVIDQALRETGAEQLLPMYTADDAHGTTEEDFVAWQDQLLVFLGKHLGLEARGLEYEPVFKVVEDESFEPQDLNMGKYVESRHDLGKSAAGNSPIRPLKVKATRELFTNSTRDCLHFDVEITNQPKMDYKTGDHMAVWPMNPKDEVKRFLLVLGLSARRHVPISILSLDKGRKVQVPSPTTIETLFTHYLKISARAAKSFLLEVSKNRDIFAQFIASAHINLGRLLEVALAQGDSAACSSVPISFLIEVIPRMQPRLYSISSSSIVAPRAPSITVGVSSTEMTPGISIPSLASNYLHKLSQLSAASEASTHPAGLTYSLSKPGDTLKNSHLFAHIIRSKFKLPAQGSCPIIMVSAGTGIAPFRGFISERSRLHAMGRPVGDMVLFHGCRHPVEDNIYEPELEGLRTSLQGRLRIIRAFSRPVGSKKVYVQDRVQEESDEVRRLLADDASVCVCGWVSMAREVERTVTEMWRKEKDIDNSTTKGWSNRMKRNRKWQEDVWV</sequence>
<evidence type="ECO:0000256" key="3">
    <source>
        <dbReference type="ARBA" id="ARBA00022630"/>
    </source>
</evidence>
<dbReference type="Gene3D" id="2.40.30.10">
    <property type="entry name" value="Translation factors"/>
    <property type="match status" value="2"/>
</dbReference>
<name>A0A9P8UPF1_9PEZI</name>
<dbReference type="Pfam" id="PF00175">
    <property type="entry name" value="NAD_binding_1"/>
    <property type="match status" value="1"/>
</dbReference>
<dbReference type="InterPro" id="IPR001433">
    <property type="entry name" value="OxRdtase_FAD/NAD-bd"/>
</dbReference>
<dbReference type="OrthoDB" id="1856718at2759"/>
<evidence type="ECO:0008006" key="11">
    <source>
        <dbReference type="Google" id="ProtNLM"/>
    </source>
</evidence>
<dbReference type="InterPro" id="IPR001709">
    <property type="entry name" value="Flavoprot_Pyr_Nucl_cyt_Rdtase"/>
</dbReference>
<keyword evidence="4" id="KW-0288">FMN</keyword>
<evidence type="ECO:0000256" key="4">
    <source>
        <dbReference type="ARBA" id="ARBA00022643"/>
    </source>
</evidence>
<evidence type="ECO:0000256" key="6">
    <source>
        <dbReference type="ARBA" id="ARBA00022857"/>
    </source>
</evidence>
<evidence type="ECO:0000259" key="7">
    <source>
        <dbReference type="PROSITE" id="PS50902"/>
    </source>
</evidence>
<protein>
    <recommendedName>
        <fullName evidence="11">NADPH--cytochrome P450 reductase</fullName>
    </recommendedName>
</protein>
<keyword evidence="10" id="KW-1185">Reference proteome</keyword>
<evidence type="ECO:0000256" key="2">
    <source>
        <dbReference type="ARBA" id="ARBA00001974"/>
    </source>
</evidence>
<keyword evidence="3" id="KW-0285">Flavoprotein</keyword>
<organism evidence="9 10">
    <name type="scientific">Truncatella angustata</name>
    <dbReference type="NCBI Taxonomy" id="152316"/>
    <lineage>
        <taxon>Eukaryota</taxon>
        <taxon>Fungi</taxon>
        <taxon>Dikarya</taxon>
        <taxon>Ascomycota</taxon>
        <taxon>Pezizomycotina</taxon>
        <taxon>Sordariomycetes</taxon>
        <taxon>Xylariomycetidae</taxon>
        <taxon>Amphisphaeriales</taxon>
        <taxon>Sporocadaceae</taxon>
        <taxon>Truncatella</taxon>
    </lineage>
</organism>
<dbReference type="Pfam" id="PF00667">
    <property type="entry name" value="FAD_binding_1"/>
    <property type="match status" value="1"/>
</dbReference>
<dbReference type="SUPFAM" id="SSF63380">
    <property type="entry name" value="Riboflavin synthase domain-like"/>
    <property type="match status" value="1"/>
</dbReference>
<keyword evidence="6" id="KW-0521">NADP</keyword>
<dbReference type="PANTHER" id="PTHR19384:SF108">
    <property type="entry name" value="NADPH--CYTOCHROME P450 REDUCTASE"/>
    <property type="match status" value="1"/>
</dbReference>
<dbReference type="EMBL" id="JAGPXC010000003">
    <property type="protein sequence ID" value="KAH6655812.1"/>
    <property type="molecule type" value="Genomic_DNA"/>
</dbReference>
<evidence type="ECO:0000256" key="5">
    <source>
        <dbReference type="ARBA" id="ARBA00022827"/>
    </source>
</evidence>
<dbReference type="GO" id="GO:0050660">
    <property type="term" value="F:flavin adenine dinucleotide binding"/>
    <property type="evidence" value="ECO:0007669"/>
    <property type="project" value="TreeGrafter"/>
</dbReference>
<evidence type="ECO:0000313" key="9">
    <source>
        <dbReference type="EMBL" id="KAH6655812.1"/>
    </source>
</evidence>
<dbReference type="InterPro" id="IPR008254">
    <property type="entry name" value="Flavodoxin/NO_synth"/>
</dbReference>
<dbReference type="PROSITE" id="PS50902">
    <property type="entry name" value="FLAVODOXIN_LIKE"/>
    <property type="match status" value="1"/>
</dbReference>
<feature type="domain" description="Flavodoxin-like" evidence="7">
    <location>
        <begin position="38"/>
        <end position="187"/>
    </location>
</feature>